<evidence type="ECO:0000256" key="4">
    <source>
        <dbReference type="ARBA" id="ARBA00023163"/>
    </source>
</evidence>
<dbReference type="EMBL" id="SODV01000001">
    <property type="protein sequence ID" value="TDX02400.1"/>
    <property type="molecule type" value="Genomic_DNA"/>
</dbReference>
<sequence length="188" mass="21351">MDDIGDKINRFHQKIVTSEVIFTVFQTLINMMDEKALENMYRSAFPKVAAMVRRYGGDLEMARDVFQDAVLVLLERDEAPDHPEAYLIGIAKNLCRREARRPATIGLPADLVAPGARTSTPIWGYLRGAGARCLQLLQAFYYNNLSMEDIAGEFHYSSAHSATVQKYKCLERLREQLKASEVYEEVLT</sequence>
<reference evidence="6 7" key="1">
    <citation type="submission" date="2019-03" db="EMBL/GenBank/DDBJ databases">
        <title>Genomic Encyclopedia of Type Strains, Phase IV (KMG-IV): sequencing the most valuable type-strain genomes for metagenomic binning, comparative biology and taxonomic classification.</title>
        <authorList>
            <person name="Goeker M."/>
        </authorList>
    </citation>
    <scope>NUCLEOTIDE SEQUENCE [LARGE SCALE GENOMIC DNA]</scope>
    <source>
        <strain evidence="6 7">DSM 100059</strain>
    </source>
</reference>
<dbReference type="GO" id="GO:0003677">
    <property type="term" value="F:DNA binding"/>
    <property type="evidence" value="ECO:0007669"/>
    <property type="project" value="UniProtKB-KW"/>
</dbReference>
<evidence type="ECO:0000256" key="1">
    <source>
        <dbReference type="ARBA" id="ARBA00023015"/>
    </source>
</evidence>
<dbReference type="Proteomes" id="UP000294498">
    <property type="component" value="Unassembled WGS sequence"/>
</dbReference>
<comment type="caution">
    <text evidence="6">The sequence shown here is derived from an EMBL/GenBank/DDBJ whole genome shotgun (WGS) entry which is preliminary data.</text>
</comment>
<dbReference type="GO" id="GO:0006352">
    <property type="term" value="P:DNA-templated transcription initiation"/>
    <property type="evidence" value="ECO:0007669"/>
    <property type="project" value="InterPro"/>
</dbReference>
<feature type="domain" description="RNA polymerase sigma-70 region 2" evidence="5">
    <location>
        <begin position="40"/>
        <end position="101"/>
    </location>
</feature>
<dbReference type="PANTHER" id="PTHR43133:SF52">
    <property type="entry name" value="ECF RNA POLYMERASE SIGMA FACTOR SIGL"/>
    <property type="match status" value="1"/>
</dbReference>
<dbReference type="Gene3D" id="1.10.1740.10">
    <property type="match status" value="1"/>
</dbReference>
<accession>A0A4R8DVE2</accession>
<dbReference type="PANTHER" id="PTHR43133">
    <property type="entry name" value="RNA POLYMERASE ECF-TYPE SIGMA FACTO"/>
    <property type="match status" value="1"/>
</dbReference>
<keyword evidence="2" id="KW-0731">Sigma factor</keyword>
<proteinExistence type="predicted"/>
<dbReference type="OrthoDB" id="1163416at2"/>
<gene>
    <name evidence="6" type="ORF">EDB95_3458</name>
</gene>
<dbReference type="InterPro" id="IPR007627">
    <property type="entry name" value="RNA_pol_sigma70_r2"/>
</dbReference>
<dbReference type="AlphaFoldDB" id="A0A4R8DVE2"/>
<dbReference type="GO" id="GO:0000428">
    <property type="term" value="C:DNA-directed RNA polymerase complex"/>
    <property type="evidence" value="ECO:0007669"/>
    <property type="project" value="UniProtKB-KW"/>
</dbReference>
<evidence type="ECO:0000313" key="7">
    <source>
        <dbReference type="Proteomes" id="UP000294498"/>
    </source>
</evidence>
<keyword evidence="4" id="KW-0804">Transcription</keyword>
<dbReference type="Pfam" id="PF04542">
    <property type="entry name" value="Sigma70_r2"/>
    <property type="match status" value="1"/>
</dbReference>
<dbReference type="GO" id="GO:0016987">
    <property type="term" value="F:sigma factor activity"/>
    <property type="evidence" value="ECO:0007669"/>
    <property type="project" value="UniProtKB-KW"/>
</dbReference>
<evidence type="ECO:0000259" key="5">
    <source>
        <dbReference type="Pfam" id="PF04542"/>
    </source>
</evidence>
<evidence type="ECO:0000313" key="6">
    <source>
        <dbReference type="EMBL" id="TDX02400.1"/>
    </source>
</evidence>
<keyword evidence="6" id="KW-0240">DNA-directed RNA polymerase</keyword>
<dbReference type="InterPro" id="IPR039425">
    <property type="entry name" value="RNA_pol_sigma-70-like"/>
</dbReference>
<keyword evidence="3" id="KW-0238">DNA-binding</keyword>
<organism evidence="6 7">
    <name type="scientific">Dinghuibacter silviterrae</name>
    <dbReference type="NCBI Taxonomy" id="1539049"/>
    <lineage>
        <taxon>Bacteria</taxon>
        <taxon>Pseudomonadati</taxon>
        <taxon>Bacteroidota</taxon>
        <taxon>Chitinophagia</taxon>
        <taxon>Chitinophagales</taxon>
        <taxon>Chitinophagaceae</taxon>
        <taxon>Dinghuibacter</taxon>
    </lineage>
</organism>
<evidence type="ECO:0000256" key="2">
    <source>
        <dbReference type="ARBA" id="ARBA00023082"/>
    </source>
</evidence>
<evidence type="ECO:0000256" key="3">
    <source>
        <dbReference type="ARBA" id="ARBA00023125"/>
    </source>
</evidence>
<keyword evidence="1" id="KW-0805">Transcription regulation</keyword>
<keyword evidence="7" id="KW-1185">Reference proteome</keyword>
<dbReference type="SUPFAM" id="SSF88946">
    <property type="entry name" value="Sigma2 domain of RNA polymerase sigma factors"/>
    <property type="match status" value="1"/>
</dbReference>
<dbReference type="InterPro" id="IPR013325">
    <property type="entry name" value="RNA_pol_sigma_r2"/>
</dbReference>
<protein>
    <submittedName>
        <fullName evidence="6">DNA-directed RNA polymerase specialized sigma24 family protein</fullName>
    </submittedName>
</protein>
<name>A0A4R8DVE2_9BACT</name>